<organism evidence="1 2">
    <name type="scientific">Cymbomonas tetramitiformis</name>
    <dbReference type="NCBI Taxonomy" id="36881"/>
    <lineage>
        <taxon>Eukaryota</taxon>
        <taxon>Viridiplantae</taxon>
        <taxon>Chlorophyta</taxon>
        <taxon>Pyramimonadophyceae</taxon>
        <taxon>Pyramimonadales</taxon>
        <taxon>Pyramimonadaceae</taxon>
        <taxon>Cymbomonas</taxon>
    </lineage>
</organism>
<dbReference type="EMBL" id="LGRX02030748">
    <property type="protein sequence ID" value="KAK3245351.1"/>
    <property type="molecule type" value="Genomic_DNA"/>
</dbReference>
<evidence type="ECO:0000313" key="2">
    <source>
        <dbReference type="Proteomes" id="UP001190700"/>
    </source>
</evidence>
<accession>A0AAE0BYY3</accession>
<gene>
    <name evidence="1" type="ORF">CYMTET_45077</name>
</gene>
<keyword evidence="2" id="KW-1185">Reference proteome</keyword>
<proteinExistence type="predicted"/>
<sequence length="166" mass="17440">MILASDICVADPDPPINLGYMCGIGDVDGRGGYSTESDDGESYAPPPPPALGCGRSAIGFGNSIHTLSDVSAINGSDYFDSNKFVSPRFPFSPGAFLGHHVVVSGGVDTTAHAHLNSPIIAFPQCSAFLARTHRIFRPHPSHPPYTGVFSPVVPGQLHLWPRAGMG</sequence>
<protein>
    <submittedName>
        <fullName evidence="1">Uncharacterized protein</fullName>
    </submittedName>
</protein>
<evidence type="ECO:0000313" key="1">
    <source>
        <dbReference type="EMBL" id="KAK3245351.1"/>
    </source>
</evidence>
<reference evidence="1 2" key="1">
    <citation type="journal article" date="2015" name="Genome Biol. Evol.">
        <title>Comparative Genomics of a Bacterivorous Green Alga Reveals Evolutionary Causalities and Consequences of Phago-Mixotrophic Mode of Nutrition.</title>
        <authorList>
            <person name="Burns J.A."/>
            <person name="Paasch A."/>
            <person name="Narechania A."/>
            <person name="Kim E."/>
        </authorList>
    </citation>
    <scope>NUCLEOTIDE SEQUENCE [LARGE SCALE GENOMIC DNA]</scope>
    <source>
        <strain evidence="1 2">PLY_AMNH</strain>
    </source>
</reference>
<dbReference type="AlphaFoldDB" id="A0AAE0BYY3"/>
<dbReference type="Proteomes" id="UP001190700">
    <property type="component" value="Unassembled WGS sequence"/>
</dbReference>
<name>A0AAE0BYY3_9CHLO</name>
<comment type="caution">
    <text evidence="1">The sequence shown here is derived from an EMBL/GenBank/DDBJ whole genome shotgun (WGS) entry which is preliminary data.</text>
</comment>